<dbReference type="EMBL" id="MT141557">
    <property type="protein sequence ID" value="QJA66558.1"/>
    <property type="molecule type" value="Genomic_DNA"/>
</dbReference>
<gene>
    <name evidence="2" type="ORF">MM415A00476_0011</name>
    <name evidence="1" type="ORF">MM415B00342_0020</name>
</gene>
<proteinExistence type="predicted"/>
<name>A0A6M3KIL2_9ZZZZ</name>
<reference evidence="2" key="1">
    <citation type="submission" date="2020-03" db="EMBL/GenBank/DDBJ databases">
        <title>The deep terrestrial virosphere.</title>
        <authorList>
            <person name="Holmfeldt K."/>
            <person name="Nilsson E."/>
            <person name="Simone D."/>
            <person name="Lopez-Fernandez M."/>
            <person name="Wu X."/>
            <person name="de Brujin I."/>
            <person name="Lundin D."/>
            <person name="Andersson A."/>
            <person name="Bertilsson S."/>
            <person name="Dopson M."/>
        </authorList>
    </citation>
    <scope>NUCLEOTIDE SEQUENCE</scope>
    <source>
        <strain evidence="2">MM415A00476</strain>
        <strain evidence="1">MM415B00342</strain>
    </source>
</reference>
<evidence type="ECO:0000313" key="1">
    <source>
        <dbReference type="EMBL" id="QJA66558.1"/>
    </source>
</evidence>
<accession>A0A6M3KIL2</accession>
<protein>
    <submittedName>
        <fullName evidence="2">Uncharacterized protein</fullName>
    </submittedName>
</protein>
<sequence length="167" mass="18563">MYLPPDYSNNVTTLQHISIAQKKSLIGTSAHPLIEQAMAIVKTESITRGYRPTPHILEVIATCDALTDEYQTVLSHDVTDFPLTKIITIKNTSENDLYYRISGSDVETPDTLDWIALVAATAIVGEANDYQYSELPWRWLKVECINKDIGQVATVRVQIRSALPTGG</sequence>
<evidence type="ECO:0000313" key="2">
    <source>
        <dbReference type="EMBL" id="QJA81879.1"/>
    </source>
</evidence>
<organism evidence="2">
    <name type="scientific">viral metagenome</name>
    <dbReference type="NCBI Taxonomy" id="1070528"/>
    <lineage>
        <taxon>unclassified sequences</taxon>
        <taxon>metagenomes</taxon>
        <taxon>organismal metagenomes</taxon>
    </lineage>
</organism>
<dbReference type="AlphaFoldDB" id="A0A6M3KIL2"/>
<dbReference type="EMBL" id="MT142473">
    <property type="protein sequence ID" value="QJA81879.1"/>
    <property type="molecule type" value="Genomic_DNA"/>
</dbReference>